<dbReference type="RefSeq" id="WP_006839233.1">
    <property type="nucleotide sequence ID" value="NZ_GG667191.1"/>
</dbReference>
<dbReference type="Pfam" id="PF14594">
    <property type="entry name" value="Sipho_Gp37"/>
    <property type="match status" value="1"/>
</dbReference>
<sequence length="536" mass="58878">MTNWKTTRDATHNHGDGWGFWLLDKDMEPLCSLAGMQSVTLSEEVNATTVCKIEMRGDHPAVALLLPLANLDPAAPGMTWNALVDDAQWIMAEGPRGAVERLVFRVARITDRAETQTPGVVTVEAKSLYRYVEKIACRADPNNPLWAQLRYHDFRAGDSLRVIKEYLMVNLMKDFQPRAITGWDLWAASNWSNLNPDLWAAIVNPTHASTSTQHAVLDARFDMASELFAETLAAAGLMLTVDLWLEGDDQPFSTHTTLRRPTLIVDVKTRQFDTSTTGTALDFFRGLVRSFSQENNAPAIGLGTTPATAAGRLPWVVWRPEHMAGIISDFTVVKSEDSRVIVGGRSPEVINKLLGAGSKAIFQGLAAGLAAIFPPFAPLIVAAGLFLGEVIGESMKDKLFAWAQFEHAVRRAAHGRFAYREQVGAGDGWTLSALQQGFSMLQQGAGMINVGFEVGEVSPYRWGRDYRVGDQQGVVHRGVVFSTYVSAVTLTWTQATGWRETVSLGDPRAIESWTKAYARSIKAISNKANRLATVVM</sequence>
<keyword evidence="4" id="KW-1185">Reference proteome</keyword>
<gene>
    <name evidence="3" type="ORF">HMPREF0298_1940</name>
</gene>
<evidence type="ECO:0000259" key="2">
    <source>
        <dbReference type="Pfam" id="PF14594"/>
    </source>
</evidence>
<protein>
    <recommendedName>
        <fullName evidence="2">Gp28/Gp37-like domain-containing protein</fullName>
    </recommendedName>
</protein>
<organism evidence="3 4">
    <name type="scientific">Corynebacterium lipophiloflavum (strain ATCC 700352 / DSM 44291 / CCUG 37336 / JCM 10383 / DMMZ 1944)</name>
    <dbReference type="NCBI Taxonomy" id="525263"/>
    <lineage>
        <taxon>Bacteria</taxon>
        <taxon>Bacillati</taxon>
        <taxon>Actinomycetota</taxon>
        <taxon>Actinomycetes</taxon>
        <taxon>Mycobacteriales</taxon>
        <taxon>Corynebacteriaceae</taxon>
        <taxon>Corynebacterium</taxon>
    </lineage>
</organism>
<comment type="caution">
    <text evidence="3">The sequence shown here is derived from an EMBL/GenBank/DDBJ whole genome shotgun (WGS) entry which is preliminary data.</text>
</comment>
<keyword evidence="1" id="KW-0472">Membrane</keyword>
<dbReference type="Proteomes" id="UP000006196">
    <property type="component" value="Unassembled WGS sequence"/>
</dbReference>
<dbReference type="AlphaFoldDB" id="C0XU20"/>
<dbReference type="HOGENOM" id="CLU_038041_0_0_11"/>
<dbReference type="EMBL" id="ACHJ01000160">
    <property type="protein sequence ID" value="EEI16246.1"/>
    <property type="molecule type" value="Genomic_DNA"/>
</dbReference>
<feature type="domain" description="Gp28/Gp37-like" evidence="2">
    <location>
        <begin position="21"/>
        <end position="497"/>
    </location>
</feature>
<keyword evidence="1" id="KW-0812">Transmembrane</keyword>
<proteinExistence type="predicted"/>
<dbReference type="eggNOG" id="ENOG5031DPK">
    <property type="taxonomic scope" value="Bacteria"/>
</dbReference>
<dbReference type="InterPro" id="IPR029432">
    <property type="entry name" value="Gp28/Gp37-like_dom"/>
</dbReference>
<reference evidence="3" key="1">
    <citation type="submission" date="2009-01" db="EMBL/GenBank/DDBJ databases">
        <authorList>
            <person name="Qin X."/>
            <person name="Bachman B."/>
            <person name="Battles P."/>
            <person name="Bell A."/>
            <person name="Bess C."/>
            <person name="Bickham C."/>
            <person name="Chaboub L."/>
            <person name="Chen D."/>
            <person name="Coyle M."/>
            <person name="Deiros D.R."/>
            <person name="Dinh H."/>
            <person name="Forbes L."/>
            <person name="Fowler G."/>
            <person name="Francisco L."/>
            <person name="Fu Q."/>
            <person name="Gubbala S."/>
            <person name="Hale W."/>
            <person name="Han Y."/>
            <person name="Hemphill L."/>
            <person name="Highlander S.K."/>
            <person name="Hirani K."/>
            <person name="Hogues M."/>
            <person name="Jackson L."/>
            <person name="Jakkamsetti A."/>
            <person name="Javaid M."/>
            <person name="Jiang H."/>
            <person name="Korchina V."/>
            <person name="Kovar C."/>
            <person name="Lara F."/>
            <person name="Lee S."/>
            <person name="Mata R."/>
            <person name="Mathew T."/>
            <person name="Moen C."/>
            <person name="Morales K."/>
            <person name="Munidasa M."/>
            <person name="Nazareth L."/>
            <person name="Ngo R."/>
            <person name="Nguyen L."/>
            <person name="Okwuonu G."/>
            <person name="Ongeri F."/>
            <person name="Patil S."/>
            <person name="Petrosino J."/>
            <person name="Pham C."/>
            <person name="Pham P."/>
            <person name="Pu L.-L."/>
            <person name="Puazo M."/>
            <person name="Raj R."/>
            <person name="Reid J."/>
            <person name="Rouhana J."/>
            <person name="Saada N."/>
            <person name="Shang Y."/>
            <person name="Simmons D."/>
            <person name="Thornton R."/>
            <person name="Warren J."/>
            <person name="Weissenberger G."/>
            <person name="Zhang J."/>
            <person name="Zhang L."/>
            <person name="Zhou C."/>
            <person name="Zhu D."/>
            <person name="Muzny D."/>
            <person name="Worley K."/>
            <person name="Gibbs R."/>
        </authorList>
    </citation>
    <scope>NUCLEOTIDE SEQUENCE [LARGE SCALE GENOMIC DNA]</scope>
    <source>
        <strain evidence="3">DSM 44291</strain>
    </source>
</reference>
<name>C0XU20_CORLD</name>
<dbReference type="STRING" id="525263.HMPREF0298_1940"/>
<accession>C0XU20</accession>
<evidence type="ECO:0000313" key="4">
    <source>
        <dbReference type="Proteomes" id="UP000006196"/>
    </source>
</evidence>
<dbReference type="OrthoDB" id="4410004at2"/>
<feature type="transmembrane region" description="Helical" evidence="1">
    <location>
        <begin position="360"/>
        <end position="388"/>
    </location>
</feature>
<evidence type="ECO:0000256" key="1">
    <source>
        <dbReference type="SAM" id="Phobius"/>
    </source>
</evidence>
<keyword evidence="1" id="KW-1133">Transmembrane helix</keyword>
<evidence type="ECO:0000313" key="3">
    <source>
        <dbReference type="EMBL" id="EEI16246.1"/>
    </source>
</evidence>